<organism evidence="2 3">
    <name type="scientific">Dacryopinax primogenitus (strain DJM 731)</name>
    <name type="common">Brown rot fungus</name>
    <dbReference type="NCBI Taxonomy" id="1858805"/>
    <lineage>
        <taxon>Eukaryota</taxon>
        <taxon>Fungi</taxon>
        <taxon>Dikarya</taxon>
        <taxon>Basidiomycota</taxon>
        <taxon>Agaricomycotina</taxon>
        <taxon>Dacrymycetes</taxon>
        <taxon>Dacrymycetales</taxon>
        <taxon>Dacrymycetaceae</taxon>
        <taxon>Dacryopinax</taxon>
    </lineage>
</organism>
<evidence type="ECO:0000313" key="3">
    <source>
        <dbReference type="Proteomes" id="UP000030653"/>
    </source>
</evidence>
<dbReference type="EMBL" id="JH795855">
    <property type="protein sequence ID" value="EJU06662.1"/>
    <property type="molecule type" value="Genomic_DNA"/>
</dbReference>
<accession>M5GFX7</accession>
<dbReference type="Proteomes" id="UP000030653">
    <property type="component" value="Unassembled WGS sequence"/>
</dbReference>
<evidence type="ECO:0000313" key="2">
    <source>
        <dbReference type="EMBL" id="EJU06662.1"/>
    </source>
</evidence>
<dbReference type="HOGENOM" id="CLU_1115718_0_0_1"/>
<sequence>MPREERRANSTAVRAELQKCLQSAGSLTAPSTESLSSHGATPTPMHPHPSHTSTHPVNPRHPTPPDDGSRSPSPIDSVPLTSPGFEDHGHWIDPAQYPSYNSYVRAPHPQHPTMQLPLPAPSFPYQMPLSHPHQAYHQQISPTYPNPMQQGYPPPLSPSSGSGLGSSGTSNSPLTPGWGNTSAVRGTQRPPQAPQGQQGASAPMHPGVQGTSIRVPLGPASAPATVPPAGQAGPGQGGEWPWYGWKEGA</sequence>
<dbReference type="GeneID" id="63686693"/>
<feature type="compositionally biased region" description="Polar residues" evidence="1">
    <location>
        <begin position="136"/>
        <end position="149"/>
    </location>
</feature>
<proteinExistence type="predicted"/>
<dbReference type="STRING" id="1858805.M5GFX7"/>
<name>M5GFX7_DACPD</name>
<dbReference type="AlphaFoldDB" id="M5GFX7"/>
<feature type="region of interest" description="Disordered" evidence="1">
    <location>
        <begin position="1"/>
        <end position="93"/>
    </location>
</feature>
<dbReference type="OrthoDB" id="3361871at2759"/>
<feature type="compositionally biased region" description="Low complexity" evidence="1">
    <location>
        <begin position="194"/>
        <end position="203"/>
    </location>
</feature>
<evidence type="ECO:0000256" key="1">
    <source>
        <dbReference type="SAM" id="MobiDB-lite"/>
    </source>
</evidence>
<feature type="region of interest" description="Disordered" evidence="1">
    <location>
        <begin position="125"/>
        <end position="249"/>
    </location>
</feature>
<gene>
    <name evidence="2" type="ORF">DACRYDRAFT_19721</name>
</gene>
<reference evidence="2 3" key="1">
    <citation type="journal article" date="2012" name="Science">
        <title>The Paleozoic origin of enzymatic lignin decomposition reconstructed from 31 fungal genomes.</title>
        <authorList>
            <person name="Floudas D."/>
            <person name="Binder M."/>
            <person name="Riley R."/>
            <person name="Barry K."/>
            <person name="Blanchette R.A."/>
            <person name="Henrissat B."/>
            <person name="Martinez A.T."/>
            <person name="Otillar R."/>
            <person name="Spatafora J.W."/>
            <person name="Yadav J.S."/>
            <person name="Aerts A."/>
            <person name="Benoit I."/>
            <person name="Boyd A."/>
            <person name="Carlson A."/>
            <person name="Copeland A."/>
            <person name="Coutinho P.M."/>
            <person name="de Vries R.P."/>
            <person name="Ferreira P."/>
            <person name="Findley K."/>
            <person name="Foster B."/>
            <person name="Gaskell J."/>
            <person name="Glotzer D."/>
            <person name="Gorecki P."/>
            <person name="Heitman J."/>
            <person name="Hesse C."/>
            <person name="Hori C."/>
            <person name="Igarashi K."/>
            <person name="Jurgens J.A."/>
            <person name="Kallen N."/>
            <person name="Kersten P."/>
            <person name="Kohler A."/>
            <person name="Kuees U."/>
            <person name="Kumar T.K.A."/>
            <person name="Kuo A."/>
            <person name="LaButti K."/>
            <person name="Larrondo L.F."/>
            <person name="Lindquist E."/>
            <person name="Ling A."/>
            <person name="Lombard V."/>
            <person name="Lucas S."/>
            <person name="Lundell T."/>
            <person name="Martin R."/>
            <person name="McLaughlin D.J."/>
            <person name="Morgenstern I."/>
            <person name="Morin E."/>
            <person name="Murat C."/>
            <person name="Nagy L.G."/>
            <person name="Nolan M."/>
            <person name="Ohm R.A."/>
            <person name="Patyshakuliyeva A."/>
            <person name="Rokas A."/>
            <person name="Ruiz-Duenas F.J."/>
            <person name="Sabat G."/>
            <person name="Salamov A."/>
            <person name="Samejima M."/>
            <person name="Schmutz J."/>
            <person name="Slot J.C."/>
            <person name="St John F."/>
            <person name="Stenlid J."/>
            <person name="Sun H."/>
            <person name="Sun S."/>
            <person name="Syed K."/>
            <person name="Tsang A."/>
            <person name="Wiebenga A."/>
            <person name="Young D."/>
            <person name="Pisabarro A."/>
            <person name="Eastwood D.C."/>
            <person name="Martin F."/>
            <person name="Cullen D."/>
            <person name="Grigoriev I.V."/>
            <person name="Hibbett D.S."/>
        </authorList>
    </citation>
    <scope>NUCLEOTIDE SEQUENCE [LARGE SCALE GENOMIC DNA]</scope>
    <source>
        <strain evidence="2 3">DJM-731 SS1</strain>
    </source>
</reference>
<feature type="compositionally biased region" description="Low complexity" evidence="1">
    <location>
        <begin position="222"/>
        <end position="231"/>
    </location>
</feature>
<feature type="compositionally biased region" description="Polar residues" evidence="1">
    <location>
        <begin position="20"/>
        <end position="40"/>
    </location>
</feature>
<feature type="compositionally biased region" description="Low complexity" evidence="1">
    <location>
        <begin position="167"/>
        <end position="177"/>
    </location>
</feature>
<protein>
    <submittedName>
        <fullName evidence="2">Uncharacterized protein</fullName>
    </submittedName>
</protein>
<keyword evidence="3" id="KW-1185">Reference proteome</keyword>
<dbReference type="RefSeq" id="XP_040633556.1">
    <property type="nucleotide sequence ID" value="XM_040771631.1"/>
</dbReference>